<dbReference type="InterPro" id="IPR039422">
    <property type="entry name" value="MarR/SlyA-like"/>
</dbReference>
<keyword evidence="3" id="KW-1185">Reference proteome</keyword>
<dbReference type="RefSeq" id="WP_145810617.1">
    <property type="nucleotide sequence ID" value="NZ_VIVK01000001.1"/>
</dbReference>
<dbReference type="PROSITE" id="PS50995">
    <property type="entry name" value="HTH_MARR_2"/>
    <property type="match status" value="1"/>
</dbReference>
<dbReference type="GO" id="GO:0003700">
    <property type="term" value="F:DNA-binding transcription factor activity"/>
    <property type="evidence" value="ECO:0007669"/>
    <property type="project" value="InterPro"/>
</dbReference>
<evidence type="ECO:0000259" key="1">
    <source>
        <dbReference type="PROSITE" id="PS50995"/>
    </source>
</evidence>
<name>A0A561BY33_9ACTN</name>
<dbReference type="PANTHER" id="PTHR33164:SF99">
    <property type="entry name" value="MARR FAMILY REGULATORY PROTEIN"/>
    <property type="match status" value="1"/>
</dbReference>
<dbReference type="InterPro" id="IPR000835">
    <property type="entry name" value="HTH_MarR-typ"/>
</dbReference>
<keyword evidence="2" id="KW-0238">DNA-binding</keyword>
<dbReference type="GO" id="GO:0006950">
    <property type="term" value="P:response to stress"/>
    <property type="evidence" value="ECO:0007669"/>
    <property type="project" value="TreeGrafter"/>
</dbReference>
<dbReference type="SUPFAM" id="SSF46785">
    <property type="entry name" value="Winged helix' DNA-binding domain"/>
    <property type="match status" value="1"/>
</dbReference>
<dbReference type="SMART" id="SM00347">
    <property type="entry name" value="HTH_MARR"/>
    <property type="match status" value="1"/>
</dbReference>
<dbReference type="InterPro" id="IPR036388">
    <property type="entry name" value="WH-like_DNA-bd_sf"/>
</dbReference>
<dbReference type="EMBL" id="VIVK01000001">
    <property type="protein sequence ID" value="TWD83751.1"/>
    <property type="molecule type" value="Genomic_DNA"/>
</dbReference>
<dbReference type="Proteomes" id="UP000318380">
    <property type="component" value="Unassembled WGS sequence"/>
</dbReference>
<evidence type="ECO:0000313" key="3">
    <source>
        <dbReference type="Proteomes" id="UP000318380"/>
    </source>
</evidence>
<feature type="domain" description="HTH marR-type" evidence="1">
    <location>
        <begin position="22"/>
        <end position="154"/>
    </location>
</feature>
<dbReference type="PRINTS" id="PR00598">
    <property type="entry name" value="HTHMARR"/>
</dbReference>
<gene>
    <name evidence="2" type="ORF">FB561_4920</name>
</gene>
<dbReference type="OrthoDB" id="8635520at2"/>
<dbReference type="Gene3D" id="1.10.10.10">
    <property type="entry name" value="Winged helix-like DNA-binding domain superfamily/Winged helix DNA-binding domain"/>
    <property type="match status" value="1"/>
</dbReference>
<sequence length="177" mass="19324">MDSVTSPSPEVRARGAAGTSVEADLGWALGVVFRRYAKRAAAALEDVPGGPRGYQVLATANAEGPRRQLELAGHLDVDRTVMTYLLDDLEKAGLVQRQPDPADRRARLIVPTEQGRETLCDLERRLREAEDEVLGGLDDGDRLVFRMLLQRVAIRANSQDPVHNACNVADETLLPGD</sequence>
<organism evidence="2 3">
    <name type="scientific">Kribbella amoyensis</name>
    <dbReference type="NCBI Taxonomy" id="996641"/>
    <lineage>
        <taxon>Bacteria</taxon>
        <taxon>Bacillati</taxon>
        <taxon>Actinomycetota</taxon>
        <taxon>Actinomycetes</taxon>
        <taxon>Propionibacteriales</taxon>
        <taxon>Kribbellaceae</taxon>
        <taxon>Kribbella</taxon>
    </lineage>
</organism>
<dbReference type="InterPro" id="IPR036390">
    <property type="entry name" value="WH_DNA-bd_sf"/>
</dbReference>
<accession>A0A561BY33</accession>
<proteinExistence type="predicted"/>
<evidence type="ECO:0000313" key="2">
    <source>
        <dbReference type="EMBL" id="TWD83751.1"/>
    </source>
</evidence>
<comment type="caution">
    <text evidence="2">The sequence shown here is derived from an EMBL/GenBank/DDBJ whole genome shotgun (WGS) entry which is preliminary data.</text>
</comment>
<dbReference type="AlphaFoldDB" id="A0A561BY33"/>
<dbReference type="GO" id="GO:0003677">
    <property type="term" value="F:DNA binding"/>
    <property type="evidence" value="ECO:0007669"/>
    <property type="project" value="UniProtKB-KW"/>
</dbReference>
<dbReference type="Pfam" id="PF01047">
    <property type="entry name" value="MarR"/>
    <property type="match status" value="1"/>
</dbReference>
<dbReference type="PANTHER" id="PTHR33164">
    <property type="entry name" value="TRANSCRIPTIONAL REGULATOR, MARR FAMILY"/>
    <property type="match status" value="1"/>
</dbReference>
<reference evidence="2 3" key="1">
    <citation type="submission" date="2019-06" db="EMBL/GenBank/DDBJ databases">
        <title>Sequencing the genomes of 1000 actinobacteria strains.</title>
        <authorList>
            <person name="Klenk H.-P."/>
        </authorList>
    </citation>
    <scope>NUCLEOTIDE SEQUENCE [LARGE SCALE GENOMIC DNA]</scope>
    <source>
        <strain evidence="2 3">DSM 24683</strain>
    </source>
</reference>
<protein>
    <submittedName>
        <fullName evidence="2">DNA-binding MarR family transcriptional regulator</fullName>
    </submittedName>
</protein>